<comment type="caution">
    <text evidence="6">The sequence shown here is derived from an EMBL/GenBank/DDBJ whole genome shotgun (WGS) entry which is preliminary data.</text>
</comment>
<dbReference type="GO" id="GO:0042254">
    <property type="term" value="P:ribosome biogenesis"/>
    <property type="evidence" value="ECO:0007669"/>
    <property type="project" value="UniProtKB-KW"/>
</dbReference>
<accession>A0A4R3JTM5</accession>
<dbReference type="OrthoDB" id="5297600at2"/>
<evidence type="ECO:0000313" key="6">
    <source>
        <dbReference type="EMBL" id="TCS70862.1"/>
    </source>
</evidence>
<dbReference type="PANTHER" id="PTHR38099:SF1">
    <property type="entry name" value="LARGE RIBOSOMAL RNA SUBUNIT ACCUMULATION PROTEIN YCED"/>
    <property type="match status" value="1"/>
</dbReference>
<evidence type="ECO:0000256" key="3">
    <source>
        <dbReference type="ARBA" id="ARBA00015716"/>
    </source>
</evidence>
<comment type="function">
    <text evidence="1">Plays a role in synthesis, processing and/or stability of 23S rRNA.</text>
</comment>
<dbReference type="RefSeq" id="WP_126460994.1">
    <property type="nucleotide sequence ID" value="NZ_AP018721.1"/>
</dbReference>
<evidence type="ECO:0000256" key="1">
    <source>
        <dbReference type="ARBA" id="ARBA00002868"/>
    </source>
</evidence>
<comment type="similarity">
    <text evidence="2">Belongs to the DUF177 domain family.</text>
</comment>
<dbReference type="AlphaFoldDB" id="A0A4R3JTM5"/>
<evidence type="ECO:0000256" key="4">
    <source>
        <dbReference type="ARBA" id="ARBA00022517"/>
    </source>
</evidence>
<keyword evidence="7" id="KW-1185">Reference proteome</keyword>
<gene>
    <name evidence="6" type="ORF">EDC61_11315</name>
</gene>
<protein>
    <recommendedName>
        <fullName evidence="3">Large ribosomal RNA subunit accumulation protein YceD</fullName>
    </recommendedName>
    <alternativeName>
        <fullName evidence="5">23S rRNA accumulation protein YceD</fullName>
    </alternativeName>
</protein>
<dbReference type="InterPro" id="IPR039255">
    <property type="entry name" value="YceD_bac"/>
</dbReference>
<organism evidence="6 7">
    <name type="scientific">Sulfuritortus calidifontis</name>
    <dbReference type="NCBI Taxonomy" id="1914471"/>
    <lineage>
        <taxon>Bacteria</taxon>
        <taxon>Pseudomonadati</taxon>
        <taxon>Pseudomonadota</taxon>
        <taxon>Betaproteobacteria</taxon>
        <taxon>Nitrosomonadales</taxon>
        <taxon>Thiobacillaceae</taxon>
        <taxon>Sulfuritortus</taxon>
    </lineage>
</organism>
<reference evidence="6 7" key="1">
    <citation type="submission" date="2019-03" db="EMBL/GenBank/DDBJ databases">
        <title>Genomic Encyclopedia of Type Strains, Phase IV (KMG-IV): sequencing the most valuable type-strain genomes for metagenomic binning, comparative biology and taxonomic classification.</title>
        <authorList>
            <person name="Goeker M."/>
        </authorList>
    </citation>
    <scope>NUCLEOTIDE SEQUENCE [LARGE SCALE GENOMIC DNA]</scope>
    <source>
        <strain evidence="6 7">DSM 103923</strain>
    </source>
</reference>
<sequence>MSAQAVIDPLRFAKTGESLAGAVDLASLPRLQDRLAKAEGQARYRLTGQGSETRKPSLHLQVEAELHLVCQRCLEPYPFRLEMDATLLLARNEAELAAWEEADPLCEGLVAEAQLDVLALVEDEILLGLPMVPKHPEGECPERA</sequence>
<proteinExistence type="inferred from homology"/>
<keyword evidence="4" id="KW-0690">Ribosome biogenesis</keyword>
<evidence type="ECO:0000256" key="5">
    <source>
        <dbReference type="ARBA" id="ARBA00031841"/>
    </source>
</evidence>
<evidence type="ECO:0000256" key="2">
    <source>
        <dbReference type="ARBA" id="ARBA00010740"/>
    </source>
</evidence>
<dbReference type="Proteomes" id="UP000295135">
    <property type="component" value="Unassembled WGS sequence"/>
</dbReference>
<dbReference type="PANTHER" id="PTHR38099">
    <property type="entry name" value="LARGE RIBOSOMAL RNA SUBUNIT ACCUMULATION PROTEIN YCED"/>
    <property type="match status" value="1"/>
</dbReference>
<evidence type="ECO:0000313" key="7">
    <source>
        <dbReference type="Proteomes" id="UP000295135"/>
    </source>
</evidence>
<dbReference type="EMBL" id="SLZY01000013">
    <property type="protein sequence ID" value="TCS70862.1"/>
    <property type="molecule type" value="Genomic_DNA"/>
</dbReference>
<name>A0A4R3JTM5_9PROT</name>
<dbReference type="GO" id="GO:0005829">
    <property type="term" value="C:cytosol"/>
    <property type="evidence" value="ECO:0007669"/>
    <property type="project" value="TreeGrafter"/>
</dbReference>
<dbReference type="Pfam" id="PF02620">
    <property type="entry name" value="YceD"/>
    <property type="match status" value="1"/>
</dbReference>
<dbReference type="InterPro" id="IPR003772">
    <property type="entry name" value="YceD"/>
</dbReference>